<protein>
    <submittedName>
        <fullName evidence="1">Uncharacterized protein</fullName>
    </submittedName>
</protein>
<evidence type="ECO:0000313" key="1">
    <source>
        <dbReference type="EMBL" id="MFD1067594.1"/>
    </source>
</evidence>
<accession>A0ABW3NJN5</accession>
<keyword evidence="2" id="KW-1185">Reference proteome</keyword>
<dbReference type="Proteomes" id="UP001597041">
    <property type="component" value="Unassembled WGS sequence"/>
</dbReference>
<gene>
    <name evidence="1" type="ORF">ACFQ19_16420</name>
</gene>
<evidence type="ECO:0000313" key="2">
    <source>
        <dbReference type="Proteomes" id="UP001597041"/>
    </source>
</evidence>
<comment type="caution">
    <text evidence="1">The sequence shown here is derived from an EMBL/GenBank/DDBJ whole genome shotgun (WGS) entry which is preliminary data.</text>
</comment>
<sequence>MDTIHVFDKESKNIHRLDDEAIFPSQDGKYVFLQGKSSPLEEGVHHIQRTEDYLEGNEQYESEFELHYDEIADELDIDSVGIESANIVYFNGDYTVLHLEFSAAVTGSAGSTNVIIDFQEDKDNPTYYLVDLGIII</sequence>
<proteinExistence type="predicted"/>
<name>A0ABW3NJN5_9BACI</name>
<dbReference type="EMBL" id="JBHTKK010000024">
    <property type="protein sequence ID" value="MFD1067594.1"/>
    <property type="molecule type" value="Genomic_DNA"/>
</dbReference>
<reference evidence="2" key="1">
    <citation type="journal article" date="2019" name="Int. J. Syst. Evol. Microbiol.">
        <title>The Global Catalogue of Microorganisms (GCM) 10K type strain sequencing project: providing services to taxonomists for standard genome sequencing and annotation.</title>
        <authorList>
            <consortium name="The Broad Institute Genomics Platform"/>
            <consortium name="The Broad Institute Genome Sequencing Center for Infectious Disease"/>
            <person name="Wu L."/>
            <person name="Ma J."/>
        </authorList>
    </citation>
    <scope>NUCLEOTIDE SEQUENCE [LARGE SCALE GENOMIC DNA]</scope>
    <source>
        <strain evidence="2">CCUG 56608</strain>
    </source>
</reference>
<dbReference type="RefSeq" id="WP_379593724.1">
    <property type="nucleotide sequence ID" value="NZ_JBHTKK010000024.1"/>
</dbReference>
<organism evidence="1 2">
    <name type="scientific">Oceanobacillus locisalsi</name>
    <dbReference type="NCBI Taxonomy" id="546107"/>
    <lineage>
        <taxon>Bacteria</taxon>
        <taxon>Bacillati</taxon>
        <taxon>Bacillota</taxon>
        <taxon>Bacilli</taxon>
        <taxon>Bacillales</taxon>
        <taxon>Bacillaceae</taxon>
        <taxon>Oceanobacillus</taxon>
    </lineage>
</organism>